<keyword evidence="3" id="KW-1185">Reference proteome</keyword>
<dbReference type="PROSITE" id="PS51257">
    <property type="entry name" value="PROKAR_LIPOPROTEIN"/>
    <property type="match status" value="1"/>
</dbReference>
<name>A0ABW0I0S2_9BACL</name>
<evidence type="ECO:0000256" key="1">
    <source>
        <dbReference type="SAM" id="SignalP"/>
    </source>
</evidence>
<feature type="signal peptide" evidence="1">
    <location>
        <begin position="1"/>
        <end position="20"/>
    </location>
</feature>
<gene>
    <name evidence="2" type="ORF">ACFPOF_26715</name>
</gene>
<dbReference type="Proteomes" id="UP001596113">
    <property type="component" value="Unassembled WGS sequence"/>
</dbReference>
<organism evidence="2 3">
    <name type="scientific">Cohnella soli</name>
    <dbReference type="NCBI Taxonomy" id="425005"/>
    <lineage>
        <taxon>Bacteria</taxon>
        <taxon>Bacillati</taxon>
        <taxon>Bacillota</taxon>
        <taxon>Bacilli</taxon>
        <taxon>Bacillales</taxon>
        <taxon>Paenibacillaceae</taxon>
        <taxon>Cohnella</taxon>
    </lineage>
</organism>
<reference evidence="3" key="1">
    <citation type="journal article" date="2019" name="Int. J. Syst. Evol. Microbiol.">
        <title>The Global Catalogue of Microorganisms (GCM) 10K type strain sequencing project: providing services to taxonomists for standard genome sequencing and annotation.</title>
        <authorList>
            <consortium name="The Broad Institute Genomics Platform"/>
            <consortium name="The Broad Institute Genome Sequencing Center for Infectious Disease"/>
            <person name="Wu L."/>
            <person name="Ma J."/>
        </authorList>
    </citation>
    <scope>NUCLEOTIDE SEQUENCE [LARGE SCALE GENOMIC DNA]</scope>
    <source>
        <strain evidence="3">CGMCC 1.18575</strain>
    </source>
</reference>
<comment type="caution">
    <text evidence="2">The sequence shown here is derived from an EMBL/GenBank/DDBJ whole genome shotgun (WGS) entry which is preliminary data.</text>
</comment>
<protein>
    <recommendedName>
        <fullName evidence="4">Lipoprotein</fullName>
    </recommendedName>
</protein>
<dbReference type="RefSeq" id="WP_378138421.1">
    <property type="nucleotide sequence ID" value="NZ_JBHSMI010000052.1"/>
</dbReference>
<dbReference type="EMBL" id="JBHSMI010000052">
    <property type="protein sequence ID" value="MFC5406343.1"/>
    <property type="molecule type" value="Genomic_DNA"/>
</dbReference>
<evidence type="ECO:0000313" key="2">
    <source>
        <dbReference type="EMBL" id="MFC5406343.1"/>
    </source>
</evidence>
<keyword evidence="1" id="KW-0732">Signal</keyword>
<evidence type="ECO:0008006" key="4">
    <source>
        <dbReference type="Google" id="ProtNLM"/>
    </source>
</evidence>
<proteinExistence type="predicted"/>
<sequence length="180" mass="20682">MKNAMSLLLVMCLLSGCVNNGYKTVEESMLHGEIKYKQIYYKHEVKNGIIVFYEDPYGGLDAGIVYKNNSGYNWGFGGGTAEIPTPETEVSWNWVNLDNNAKREDRQYQLYFGLIKGQSITRLHIEHKGKIKYIDKDAELVDLPDGNKLWFALQDEYSEYHPGFILNGFNKNGENIVHFE</sequence>
<feature type="chain" id="PRO_5046635263" description="Lipoprotein" evidence="1">
    <location>
        <begin position="21"/>
        <end position="180"/>
    </location>
</feature>
<accession>A0ABW0I0S2</accession>
<evidence type="ECO:0000313" key="3">
    <source>
        <dbReference type="Proteomes" id="UP001596113"/>
    </source>
</evidence>